<dbReference type="AlphaFoldDB" id="A0A4Q4SWU5"/>
<comment type="similarity">
    <text evidence="1">Belongs to the aldo/keto reductase family.</text>
</comment>
<gene>
    <name evidence="5" type="ORF">DL764_008692</name>
</gene>
<dbReference type="SUPFAM" id="SSF51430">
    <property type="entry name" value="NAD(P)-linked oxidoreductase"/>
    <property type="match status" value="1"/>
</dbReference>
<accession>A0A4Q4SWU5</accession>
<dbReference type="Gene3D" id="3.20.20.100">
    <property type="entry name" value="NADP-dependent oxidoreductase domain"/>
    <property type="match status" value="1"/>
</dbReference>
<evidence type="ECO:0000259" key="4">
    <source>
        <dbReference type="Pfam" id="PF00248"/>
    </source>
</evidence>
<dbReference type="PANTHER" id="PTHR43364:SF9">
    <property type="entry name" value="OXIDOREDUCTASE"/>
    <property type="match status" value="1"/>
</dbReference>
<comment type="caution">
    <text evidence="5">The sequence shown here is derived from an EMBL/GenBank/DDBJ whole genome shotgun (WGS) entry which is preliminary data.</text>
</comment>
<name>A0A4Q4SWU5_9PEZI</name>
<dbReference type="GO" id="GO:0016491">
    <property type="term" value="F:oxidoreductase activity"/>
    <property type="evidence" value="ECO:0007669"/>
    <property type="project" value="UniProtKB-KW"/>
</dbReference>
<protein>
    <recommendedName>
        <fullName evidence="4">NADP-dependent oxidoreductase domain-containing protein</fullName>
    </recommendedName>
</protein>
<organism evidence="5 6">
    <name type="scientific">Monosporascus ibericus</name>
    <dbReference type="NCBI Taxonomy" id="155417"/>
    <lineage>
        <taxon>Eukaryota</taxon>
        <taxon>Fungi</taxon>
        <taxon>Dikarya</taxon>
        <taxon>Ascomycota</taxon>
        <taxon>Pezizomycotina</taxon>
        <taxon>Sordariomycetes</taxon>
        <taxon>Xylariomycetidae</taxon>
        <taxon>Xylariales</taxon>
        <taxon>Xylariales incertae sedis</taxon>
        <taxon>Monosporascus</taxon>
    </lineage>
</organism>
<dbReference type="Pfam" id="PF00248">
    <property type="entry name" value="Aldo_ket_red"/>
    <property type="match status" value="1"/>
</dbReference>
<feature type="domain" description="NADP-dependent oxidoreductase" evidence="4">
    <location>
        <begin position="10"/>
        <end position="227"/>
    </location>
</feature>
<keyword evidence="6" id="KW-1185">Reference proteome</keyword>
<dbReference type="InterPro" id="IPR023210">
    <property type="entry name" value="NADP_OxRdtase_dom"/>
</dbReference>
<dbReference type="PANTHER" id="PTHR43364">
    <property type="entry name" value="NADH-SPECIFIC METHYLGLYOXAL REDUCTASE-RELATED"/>
    <property type="match status" value="1"/>
</dbReference>
<evidence type="ECO:0000256" key="3">
    <source>
        <dbReference type="ARBA" id="ARBA00023002"/>
    </source>
</evidence>
<keyword evidence="3" id="KW-0560">Oxidoreductase</keyword>
<evidence type="ECO:0000256" key="2">
    <source>
        <dbReference type="ARBA" id="ARBA00022857"/>
    </source>
</evidence>
<reference evidence="5 6" key="1">
    <citation type="submission" date="2018-06" db="EMBL/GenBank/DDBJ databases">
        <title>Complete Genomes of Monosporascus.</title>
        <authorList>
            <person name="Robinson A.J."/>
            <person name="Natvig D.O."/>
        </authorList>
    </citation>
    <scope>NUCLEOTIDE SEQUENCE [LARGE SCALE GENOMIC DNA]</scope>
    <source>
        <strain evidence="5 6">CBS 110550</strain>
    </source>
</reference>
<dbReference type="EMBL" id="QJNU01000712">
    <property type="protein sequence ID" value="RYO88739.1"/>
    <property type="molecule type" value="Genomic_DNA"/>
</dbReference>
<dbReference type="InterPro" id="IPR050523">
    <property type="entry name" value="AKR_Detox_Biosynth"/>
</dbReference>
<evidence type="ECO:0000313" key="5">
    <source>
        <dbReference type="EMBL" id="RYO88739.1"/>
    </source>
</evidence>
<evidence type="ECO:0000313" key="6">
    <source>
        <dbReference type="Proteomes" id="UP000293360"/>
    </source>
</evidence>
<evidence type="ECO:0000256" key="1">
    <source>
        <dbReference type="ARBA" id="ARBA00007905"/>
    </source>
</evidence>
<dbReference type="Proteomes" id="UP000293360">
    <property type="component" value="Unassembled WGS sequence"/>
</dbReference>
<dbReference type="STRING" id="155417.A0A4Q4SWU5"/>
<dbReference type="InterPro" id="IPR036812">
    <property type="entry name" value="NAD(P)_OxRdtase_dom_sf"/>
</dbReference>
<keyword evidence="2" id="KW-0521">NADP</keyword>
<dbReference type="OrthoDB" id="1720422at2759"/>
<sequence>MDKIARQSKDYVNQLGASRSSILSAVKGSLERLQTSYVDVLHLHRYDSSVAPEETMQTLHQLVVDGKVRYLAASSMWAYQFAMLQAAADKNGWTKFVAMQNHYNLLYREEEREMNRYCRETGVGLLPWSPLAEGALARPLEGNGYSARSLEPSRFGNEYSETDRVIISRVHAVAKRRGWTMSQVALAWLNKRVTAPIVGLHSVKRIEEALMARGIELNANEEAYLEEPYKPKCVQGHA</sequence>
<proteinExistence type="inferred from homology"/>